<organism evidence="14 15">
    <name type="scientific">Pseudogymnoascus verrucosus</name>
    <dbReference type="NCBI Taxonomy" id="342668"/>
    <lineage>
        <taxon>Eukaryota</taxon>
        <taxon>Fungi</taxon>
        <taxon>Dikarya</taxon>
        <taxon>Ascomycota</taxon>
        <taxon>Pezizomycotina</taxon>
        <taxon>Leotiomycetes</taxon>
        <taxon>Thelebolales</taxon>
        <taxon>Thelebolaceae</taxon>
        <taxon>Pseudogymnoascus</taxon>
    </lineage>
</organism>
<evidence type="ECO:0000256" key="2">
    <source>
        <dbReference type="ARBA" id="ARBA00004740"/>
    </source>
</evidence>
<evidence type="ECO:0000256" key="1">
    <source>
        <dbReference type="ARBA" id="ARBA00000829"/>
    </source>
</evidence>
<dbReference type="SUPFAM" id="SSF49303">
    <property type="entry name" value="beta-Galactosidase/glucuronidase domain"/>
    <property type="match status" value="2"/>
</dbReference>
<dbReference type="Proteomes" id="UP000091956">
    <property type="component" value="Unassembled WGS sequence"/>
</dbReference>
<dbReference type="Gene3D" id="2.60.40.10">
    <property type="entry name" value="Immunoglobulins"/>
    <property type="match status" value="1"/>
</dbReference>
<evidence type="ECO:0000256" key="9">
    <source>
        <dbReference type="ARBA" id="ARBA00041069"/>
    </source>
</evidence>
<keyword evidence="6" id="KW-0326">Glycosidase</keyword>
<dbReference type="InterPro" id="IPR041447">
    <property type="entry name" value="Mannosidase_ig"/>
</dbReference>
<keyword evidence="7" id="KW-0624">Polysaccharide degradation</keyword>
<dbReference type="OrthoDB" id="2866996at2759"/>
<protein>
    <recommendedName>
        <fullName evidence="9">Beta-mannosidase B</fullName>
        <ecNumber evidence="3">3.2.1.25</ecNumber>
    </recommendedName>
    <alternativeName>
        <fullName evidence="10">Mannanase B</fullName>
    </alternativeName>
</protein>
<dbReference type="Gene3D" id="2.60.120.260">
    <property type="entry name" value="Galactose-binding domain-like"/>
    <property type="match status" value="1"/>
</dbReference>
<dbReference type="Gene3D" id="3.20.20.80">
    <property type="entry name" value="Glycosidases"/>
    <property type="match status" value="1"/>
</dbReference>
<dbReference type="InterPro" id="IPR017853">
    <property type="entry name" value="GH"/>
</dbReference>
<dbReference type="InterPro" id="IPR050887">
    <property type="entry name" value="Beta-mannosidase_GH2"/>
</dbReference>
<evidence type="ECO:0000313" key="15">
    <source>
        <dbReference type="Proteomes" id="UP000091956"/>
    </source>
</evidence>
<dbReference type="SUPFAM" id="SSF49785">
    <property type="entry name" value="Galactose-binding domain-like"/>
    <property type="match status" value="1"/>
</dbReference>
<evidence type="ECO:0000259" key="11">
    <source>
        <dbReference type="Pfam" id="PF00703"/>
    </source>
</evidence>
<evidence type="ECO:0000256" key="3">
    <source>
        <dbReference type="ARBA" id="ARBA00012754"/>
    </source>
</evidence>
<dbReference type="RefSeq" id="XP_018135295.1">
    <property type="nucleotide sequence ID" value="XM_018269874.2"/>
</dbReference>
<sequence>MALFSSEVLSSGWEFKLTEESQLDSWLPVAKVPTVVHLDLLDNKKILDPSLDMNELQTHWVGEKSWTYRCQFTVGSKVEGTKTVLVFEGLDTFATVRLNDTEILKSENMFIAYHVDVTATIAFNSLNTIEIDFESALLRAREIGKEHPEHRFIGHQTEPERIAVRKTQCHWGWDWGPKLMTAGPWRPVRLETYASKIENLWLDSTLDSDLNACRGNIFAHVDGEAGAKVLFTLSLEGTTVFEVECTPSSKGAIQTPFVLQKPSLWYPHGYGAQTRYVLEASLVINGVVLHRVEQKIGFRRAELIQEKDTNGKSFYFRINGIDVFAGGSCWIPADNFTPRISSDRYREWLTLMVEGNQIMTRIWGGGIFEEEVFYDVCDELGILVWQDFLFACGSYPTYPSLLESIEAEARSNVRRLRHHPSVIIYAGGNEDYQIQQTYNLDYDYDGDKDPESWLKSSFPSRYIFEYLLPNTLAEEDSQAIYHPSSPWGDGKHTTDPTVGDIHQWDVWNGLMKPYQDFPIMGGRFNSEFGMEGYPHMSTIKAFISDESEMHAQSLTMDFHNKANFHERRLATYVHENFRVSSADFKYWVYLTQLLQSEAMHYAYTRWRREWGTPGERRCGGALVWQLNDCWPTISWAVVDYFLVKKPAFYAIQRALRPVSIAVARTHNEWTKGHVAPDPTSKYDVWIASSNVSGVRTAKVELRFISIKTGLDVVDPQTEDVEIKPNGTTTVRENVTIDNPPTLEAFVLSATLSIEGEVIARDADWPQPFKYLSFREDRGLTITLSESRDTISITAKKPVKGLVFAERVGLSFSENGLDILPGHEYNIHVGGLKEDEELEWVFLGASESH</sequence>
<dbReference type="PANTHER" id="PTHR43730:SF1">
    <property type="entry name" value="BETA-MANNOSIDASE"/>
    <property type="match status" value="1"/>
</dbReference>
<dbReference type="InterPro" id="IPR006102">
    <property type="entry name" value="Ig-like_GH2"/>
</dbReference>
<dbReference type="InterPro" id="IPR008979">
    <property type="entry name" value="Galactose-bd-like_sf"/>
</dbReference>
<dbReference type="GO" id="GO:0004567">
    <property type="term" value="F:beta-mannosidase activity"/>
    <property type="evidence" value="ECO:0007669"/>
    <property type="project" value="UniProtKB-EC"/>
</dbReference>
<dbReference type="EMBL" id="KV460206">
    <property type="protein sequence ID" value="OBU01563.1"/>
    <property type="molecule type" value="Genomic_DNA"/>
</dbReference>
<evidence type="ECO:0000259" key="12">
    <source>
        <dbReference type="Pfam" id="PF17786"/>
    </source>
</evidence>
<dbReference type="PANTHER" id="PTHR43730">
    <property type="entry name" value="BETA-MANNOSIDASE"/>
    <property type="match status" value="1"/>
</dbReference>
<evidence type="ECO:0000313" key="14">
    <source>
        <dbReference type="EMBL" id="OBU01563.1"/>
    </source>
</evidence>
<dbReference type="GeneID" id="28833728"/>
<evidence type="ECO:0000256" key="10">
    <source>
        <dbReference type="ARBA" id="ARBA00041614"/>
    </source>
</evidence>
<dbReference type="GO" id="GO:0006516">
    <property type="term" value="P:glycoprotein catabolic process"/>
    <property type="evidence" value="ECO:0007669"/>
    <property type="project" value="TreeGrafter"/>
</dbReference>
<dbReference type="Pfam" id="PF22666">
    <property type="entry name" value="Glyco_hydro_2_N2"/>
    <property type="match status" value="1"/>
</dbReference>
<feature type="domain" description="Glycoside hydrolase family 2 immunoglobulin-like beta-sandwich" evidence="11">
    <location>
        <begin position="196"/>
        <end position="299"/>
    </location>
</feature>
<keyword evidence="15" id="KW-1185">Reference proteome</keyword>
<keyword evidence="4" id="KW-0378">Hydrolase</keyword>
<feature type="domain" description="Beta-mannosidase-like galactose-binding" evidence="13">
    <location>
        <begin position="13"/>
        <end position="186"/>
    </location>
</feature>
<dbReference type="InterPro" id="IPR054593">
    <property type="entry name" value="Beta-mannosidase-like_N2"/>
</dbReference>
<evidence type="ECO:0000256" key="8">
    <source>
        <dbReference type="ARBA" id="ARBA00038429"/>
    </source>
</evidence>
<comment type="similarity">
    <text evidence="8">Belongs to the glycosyl hydrolase 2 family. Beta-mannosidase B subfamily.</text>
</comment>
<proteinExistence type="inferred from homology"/>
<evidence type="ECO:0000256" key="7">
    <source>
        <dbReference type="ARBA" id="ARBA00023326"/>
    </source>
</evidence>
<gene>
    <name evidence="14" type="ORF">VE01_00342</name>
</gene>
<reference evidence="15" key="2">
    <citation type="journal article" date="2018" name="Nat. Commun.">
        <title>Extreme sensitivity to ultraviolet light in the fungal pathogen causing white-nose syndrome of bats.</title>
        <authorList>
            <person name="Palmer J.M."/>
            <person name="Drees K.P."/>
            <person name="Foster J.T."/>
            <person name="Lindner D.L."/>
        </authorList>
    </citation>
    <scope>NUCLEOTIDE SEQUENCE [LARGE SCALE GENOMIC DNA]</scope>
    <source>
        <strain evidence="15">UAMH 10579</strain>
    </source>
</reference>
<comment type="catalytic activity">
    <reaction evidence="1">
        <text>Hydrolysis of terminal, non-reducing beta-D-mannose residues in beta-D-mannosides.</text>
        <dbReference type="EC" id="3.2.1.25"/>
    </reaction>
</comment>
<dbReference type="GO" id="GO:0000272">
    <property type="term" value="P:polysaccharide catabolic process"/>
    <property type="evidence" value="ECO:0007669"/>
    <property type="project" value="UniProtKB-KW"/>
</dbReference>
<comment type="pathway">
    <text evidence="2">Glycan metabolism; N-glycan degradation.</text>
</comment>
<dbReference type="Pfam" id="PF00703">
    <property type="entry name" value="Glyco_hydro_2"/>
    <property type="match status" value="1"/>
</dbReference>
<dbReference type="AlphaFoldDB" id="A0A2P2SXL9"/>
<evidence type="ECO:0000256" key="4">
    <source>
        <dbReference type="ARBA" id="ARBA00022801"/>
    </source>
</evidence>
<evidence type="ECO:0000256" key="5">
    <source>
        <dbReference type="ARBA" id="ARBA00023277"/>
    </source>
</evidence>
<evidence type="ECO:0000259" key="13">
    <source>
        <dbReference type="Pfam" id="PF22666"/>
    </source>
</evidence>
<evidence type="ECO:0000256" key="6">
    <source>
        <dbReference type="ARBA" id="ARBA00023295"/>
    </source>
</evidence>
<dbReference type="InterPro" id="IPR036156">
    <property type="entry name" value="Beta-gal/glucu_dom_sf"/>
</dbReference>
<keyword evidence="5" id="KW-0119">Carbohydrate metabolism</keyword>
<dbReference type="FunFam" id="3.20.20.80:FF:000050">
    <property type="entry name" value="Beta-mannosidase B"/>
    <property type="match status" value="1"/>
</dbReference>
<dbReference type="InterPro" id="IPR013783">
    <property type="entry name" value="Ig-like_fold"/>
</dbReference>
<reference evidence="14 15" key="1">
    <citation type="submission" date="2016-03" db="EMBL/GenBank/DDBJ databases">
        <title>Comparative genomics of Pseudogymnoascus destructans, the fungus causing white-nose syndrome of bats.</title>
        <authorList>
            <person name="Palmer J.M."/>
            <person name="Drees K.P."/>
            <person name="Foster J.T."/>
            <person name="Lindner D.L."/>
        </authorList>
    </citation>
    <scope>NUCLEOTIDE SEQUENCE [LARGE SCALE GENOMIC DNA]</scope>
    <source>
        <strain evidence="14 15">UAMH 10579</strain>
    </source>
</reference>
<name>A0A2P2SXL9_9PEZI</name>
<dbReference type="EC" id="3.2.1.25" evidence="3"/>
<dbReference type="STRING" id="342668.A0A2P2SXL9"/>
<dbReference type="SUPFAM" id="SSF51445">
    <property type="entry name" value="(Trans)glycosidases"/>
    <property type="match status" value="1"/>
</dbReference>
<dbReference type="FunFam" id="2.60.120.260:FF:000118">
    <property type="entry name" value="Beta-mannosidase B"/>
    <property type="match status" value="1"/>
</dbReference>
<dbReference type="Pfam" id="PF17786">
    <property type="entry name" value="Mannosidase_ig"/>
    <property type="match status" value="1"/>
</dbReference>
<feature type="domain" description="Mannosidase Ig/CBM-like" evidence="12">
    <location>
        <begin position="681"/>
        <end position="770"/>
    </location>
</feature>
<accession>A0A2P2SXL9</accession>